<dbReference type="PANTHER" id="PTHR30053:SF14">
    <property type="entry name" value="TRANSLATION ELONGATION FACTOR KOW-LIKE DOMAIN-CONTAINING PROTEIN"/>
    <property type="match status" value="1"/>
</dbReference>
<evidence type="ECO:0000256" key="8">
    <source>
        <dbReference type="NCBIfam" id="TIGR00038"/>
    </source>
</evidence>
<evidence type="ECO:0000256" key="4">
    <source>
        <dbReference type="ARBA" id="ARBA00022490"/>
    </source>
</evidence>
<dbReference type="NCBIfam" id="NF001810">
    <property type="entry name" value="PRK00529.1"/>
    <property type="match status" value="1"/>
</dbReference>
<dbReference type="SMART" id="SM01185">
    <property type="entry name" value="EFP"/>
    <property type="match status" value="1"/>
</dbReference>
<dbReference type="InterPro" id="IPR015365">
    <property type="entry name" value="Elong-fact-P_C"/>
</dbReference>
<dbReference type="InterPro" id="IPR001059">
    <property type="entry name" value="Transl_elong_P/YeiP_cen"/>
</dbReference>
<comment type="function">
    <text evidence="7">Involved in peptide bond synthesis. Stimulates efficient translation and peptide-bond synthesis on native or reconstituted 70S ribosomes in vitro. Probably functions indirectly by altering the affinity of the ribosome for aminoacyl-tRNA, thus increasing their reactivity as acceptors for peptidyl transferase.</text>
</comment>
<dbReference type="EMBL" id="MHKQ01000019">
    <property type="protein sequence ID" value="OGY93586.1"/>
    <property type="molecule type" value="Genomic_DNA"/>
</dbReference>
<dbReference type="SMART" id="SM00841">
    <property type="entry name" value="Elong-fact-P_C"/>
    <property type="match status" value="1"/>
</dbReference>
<dbReference type="InterPro" id="IPR014722">
    <property type="entry name" value="Rib_uL2_dom2"/>
</dbReference>
<reference evidence="12 13" key="1">
    <citation type="journal article" date="2016" name="Nat. Commun.">
        <title>Thousands of microbial genomes shed light on interconnected biogeochemical processes in an aquifer system.</title>
        <authorList>
            <person name="Anantharaman K."/>
            <person name="Brown C.T."/>
            <person name="Hug L.A."/>
            <person name="Sharon I."/>
            <person name="Castelle C.J."/>
            <person name="Probst A.J."/>
            <person name="Thomas B.C."/>
            <person name="Singh A."/>
            <person name="Wilkins M.J."/>
            <person name="Karaoz U."/>
            <person name="Brodie E.L."/>
            <person name="Williams K.H."/>
            <person name="Hubbard S.S."/>
            <person name="Banfield J.F."/>
        </authorList>
    </citation>
    <scope>NUCLEOTIDE SEQUENCE [LARGE SCALE GENOMIC DNA]</scope>
</reference>
<feature type="domain" description="Translation elongation factor P/YeiP central" evidence="11">
    <location>
        <begin position="67"/>
        <end position="121"/>
    </location>
</feature>
<keyword evidence="5 7" id="KW-0251">Elongation factor</keyword>
<dbReference type="InterPro" id="IPR020599">
    <property type="entry name" value="Transl_elong_fac_P/YeiP"/>
</dbReference>
<dbReference type="CDD" id="cd05794">
    <property type="entry name" value="S1_EF-P_repeat_2"/>
    <property type="match status" value="1"/>
</dbReference>
<organism evidence="12 13">
    <name type="scientific">Candidatus Komeilibacteria bacterium RIFOXYC1_FULL_37_11</name>
    <dbReference type="NCBI Taxonomy" id="1798555"/>
    <lineage>
        <taxon>Bacteria</taxon>
        <taxon>Candidatus Komeiliibacteriota</taxon>
    </lineage>
</organism>
<evidence type="ECO:0000256" key="6">
    <source>
        <dbReference type="ARBA" id="ARBA00022917"/>
    </source>
</evidence>
<dbReference type="InterPro" id="IPR011768">
    <property type="entry name" value="Transl_elongation_fac_P"/>
</dbReference>
<dbReference type="Gene3D" id="2.40.50.140">
    <property type="entry name" value="Nucleic acid-binding proteins"/>
    <property type="match status" value="2"/>
</dbReference>
<evidence type="ECO:0000256" key="7">
    <source>
        <dbReference type="HAMAP-Rule" id="MF_00141"/>
    </source>
</evidence>
<dbReference type="GO" id="GO:0043043">
    <property type="term" value="P:peptide biosynthetic process"/>
    <property type="evidence" value="ECO:0007669"/>
    <property type="project" value="InterPro"/>
</dbReference>
<keyword evidence="4 7" id="KW-0963">Cytoplasm</keyword>
<accession>A0A1G2BXC6</accession>
<comment type="caution">
    <text evidence="12">The sequence shown here is derived from an EMBL/GenBank/DDBJ whole genome shotgun (WGS) entry which is preliminary data.</text>
</comment>
<dbReference type="AlphaFoldDB" id="A0A1G2BXC6"/>
<dbReference type="Proteomes" id="UP000177626">
    <property type="component" value="Unassembled WGS sequence"/>
</dbReference>
<evidence type="ECO:0000256" key="9">
    <source>
        <dbReference type="RuleBase" id="RU004389"/>
    </source>
</evidence>
<comment type="similarity">
    <text evidence="3 7 9">Belongs to the elongation factor P family.</text>
</comment>
<dbReference type="GO" id="GO:0005829">
    <property type="term" value="C:cytosol"/>
    <property type="evidence" value="ECO:0007669"/>
    <property type="project" value="UniProtKB-ARBA"/>
</dbReference>
<protein>
    <recommendedName>
        <fullName evidence="7 8">Elongation factor P</fullName>
        <shortName evidence="7">EF-P</shortName>
    </recommendedName>
</protein>
<feature type="domain" description="Elongation factor P C-terminal" evidence="10">
    <location>
        <begin position="129"/>
        <end position="184"/>
    </location>
</feature>
<dbReference type="Gene3D" id="2.30.30.30">
    <property type="match status" value="1"/>
</dbReference>
<evidence type="ECO:0000256" key="2">
    <source>
        <dbReference type="ARBA" id="ARBA00004815"/>
    </source>
</evidence>
<name>A0A1G2BXC6_9BACT</name>
<dbReference type="InterPro" id="IPR013185">
    <property type="entry name" value="Transl_elong_KOW-like"/>
</dbReference>
<dbReference type="FunFam" id="2.40.50.140:FF:000004">
    <property type="entry name" value="Elongation factor P"/>
    <property type="match status" value="1"/>
</dbReference>
<dbReference type="Pfam" id="PF01132">
    <property type="entry name" value="EFP"/>
    <property type="match status" value="1"/>
</dbReference>
<dbReference type="InterPro" id="IPR012340">
    <property type="entry name" value="NA-bd_OB-fold"/>
</dbReference>
<comment type="subcellular location">
    <subcellularLocation>
        <location evidence="1 7">Cytoplasm</location>
    </subcellularLocation>
</comment>
<comment type="pathway">
    <text evidence="2 7">Protein biosynthesis; polypeptide chain elongation.</text>
</comment>
<evidence type="ECO:0000256" key="1">
    <source>
        <dbReference type="ARBA" id="ARBA00004496"/>
    </source>
</evidence>
<dbReference type="Pfam" id="PF08207">
    <property type="entry name" value="EFP_N"/>
    <property type="match status" value="1"/>
</dbReference>
<proteinExistence type="inferred from homology"/>
<evidence type="ECO:0000259" key="11">
    <source>
        <dbReference type="SMART" id="SM01185"/>
    </source>
</evidence>
<evidence type="ECO:0000256" key="5">
    <source>
        <dbReference type="ARBA" id="ARBA00022768"/>
    </source>
</evidence>
<dbReference type="SUPFAM" id="SSF50104">
    <property type="entry name" value="Translation proteins SH3-like domain"/>
    <property type="match status" value="1"/>
</dbReference>
<dbReference type="PIRSF" id="PIRSF005901">
    <property type="entry name" value="EF-P"/>
    <property type="match status" value="1"/>
</dbReference>
<dbReference type="FunFam" id="2.30.30.30:FF:000003">
    <property type="entry name" value="Elongation factor P"/>
    <property type="match status" value="1"/>
</dbReference>
<gene>
    <name evidence="7" type="primary">efp</name>
    <name evidence="12" type="ORF">A2406_04435</name>
</gene>
<sequence length="185" mass="20687">MLSLSDLKLGRVISVNEEPYQIVFNQHIKVARGGAVVKTKLKNLISGNTLEKTFSGSDDIMEADINRTKANFLYKQEDTFHFMDNESFEQFQFSENDLGDLVKYLIEGQEVDVLVFNDRPVSIALPTKIKLEVKSAPEGVKGNSAGAITKTVVLENDLELRTPLFIKSGDRIVVNTETGEYVERA</sequence>
<evidence type="ECO:0000256" key="3">
    <source>
        <dbReference type="ARBA" id="ARBA00009479"/>
    </source>
</evidence>
<dbReference type="SUPFAM" id="SSF50249">
    <property type="entry name" value="Nucleic acid-binding proteins"/>
    <property type="match status" value="2"/>
</dbReference>
<dbReference type="UniPathway" id="UPA00345"/>
<evidence type="ECO:0000313" key="12">
    <source>
        <dbReference type="EMBL" id="OGY93586.1"/>
    </source>
</evidence>
<dbReference type="Pfam" id="PF09285">
    <property type="entry name" value="Elong-fact-P_C"/>
    <property type="match status" value="1"/>
</dbReference>
<dbReference type="NCBIfam" id="TIGR00038">
    <property type="entry name" value="efp"/>
    <property type="match status" value="1"/>
</dbReference>
<keyword evidence="6 7" id="KW-0648">Protein biosynthesis</keyword>
<dbReference type="CDD" id="cd04470">
    <property type="entry name" value="S1_EF-P_repeat_1"/>
    <property type="match status" value="1"/>
</dbReference>
<dbReference type="GO" id="GO:0003746">
    <property type="term" value="F:translation elongation factor activity"/>
    <property type="evidence" value="ECO:0007669"/>
    <property type="project" value="UniProtKB-UniRule"/>
</dbReference>
<evidence type="ECO:0000313" key="13">
    <source>
        <dbReference type="Proteomes" id="UP000177626"/>
    </source>
</evidence>
<evidence type="ECO:0000259" key="10">
    <source>
        <dbReference type="SMART" id="SM00841"/>
    </source>
</evidence>
<dbReference type="PANTHER" id="PTHR30053">
    <property type="entry name" value="ELONGATION FACTOR P"/>
    <property type="match status" value="1"/>
</dbReference>
<dbReference type="FunFam" id="2.40.50.140:FF:000009">
    <property type="entry name" value="Elongation factor P"/>
    <property type="match status" value="1"/>
</dbReference>
<dbReference type="HAMAP" id="MF_00141">
    <property type="entry name" value="EF_P"/>
    <property type="match status" value="1"/>
</dbReference>
<dbReference type="InterPro" id="IPR008991">
    <property type="entry name" value="Translation_prot_SH3-like_sf"/>
</dbReference>